<feature type="region of interest" description="Disordered" evidence="1">
    <location>
        <begin position="76"/>
        <end position="113"/>
    </location>
</feature>
<keyword evidence="3" id="KW-1185">Reference proteome</keyword>
<sequence>MSQEKIRLSGKIVHVFAHRFVVETSGGAVLADLTPHGAEAVTLRIGANVDLEGEMKPSELKVTRFACAGERVTIEHKKKHGHDHHPPVDPAAAIEAARAAGFEPTGTPRRKPKHFEIQGRRNGQDYELHVELGGRIRKARLVGDDHETA</sequence>
<dbReference type="OrthoDB" id="8137968at2"/>
<comment type="caution">
    <text evidence="2">The sequence shown here is derived from an EMBL/GenBank/DDBJ whole genome shotgun (WGS) entry which is preliminary data.</text>
</comment>
<feature type="compositionally biased region" description="Low complexity" evidence="1">
    <location>
        <begin position="90"/>
        <end position="100"/>
    </location>
</feature>
<dbReference type="AlphaFoldDB" id="A0A560L5T1"/>
<dbReference type="Proteomes" id="UP000321304">
    <property type="component" value="Unassembled WGS sequence"/>
</dbReference>
<protein>
    <submittedName>
        <fullName evidence="2">Uncharacterized protein</fullName>
    </submittedName>
</protein>
<evidence type="ECO:0000313" key="3">
    <source>
        <dbReference type="Proteomes" id="UP000321304"/>
    </source>
</evidence>
<accession>A0A560L5T1</accession>
<dbReference type="RefSeq" id="WP_146991366.1">
    <property type="nucleotide sequence ID" value="NZ_VITY01000014.1"/>
</dbReference>
<evidence type="ECO:0000256" key="1">
    <source>
        <dbReference type="SAM" id="MobiDB-lite"/>
    </source>
</evidence>
<proteinExistence type="predicted"/>
<gene>
    <name evidence="2" type="ORF">FBZ93_114203</name>
</gene>
<evidence type="ECO:0000313" key="2">
    <source>
        <dbReference type="EMBL" id="TWB90642.1"/>
    </source>
</evidence>
<organism evidence="2 3">
    <name type="scientific">Bradyrhizobium macuxiense</name>
    <dbReference type="NCBI Taxonomy" id="1755647"/>
    <lineage>
        <taxon>Bacteria</taxon>
        <taxon>Pseudomonadati</taxon>
        <taxon>Pseudomonadota</taxon>
        <taxon>Alphaproteobacteria</taxon>
        <taxon>Hyphomicrobiales</taxon>
        <taxon>Nitrobacteraceae</taxon>
        <taxon>Bradyrhizobium</taxon>
    </lineage>
</organism>
<reference evidence="2 3" key="1">
    <citation type="submission" date="2019-06" db="EMBL/GenBank/DDBJ databases">
        <title>Genomic Encyclopedia of Type Strains, Phase IV (KMG-V): Genome sequencing to study the core and pangenomes of soil and plant-associated prokaryotes.</title>
        <authorList>
            <person name="Whitman W."/>
        </authorList>
    </citation>
    <scope>NUCLEOTIDE SEQUENCE [LARGE SCALE GENOMIC DNA]</scope>
    <source>
        <strain evidence="2 3">BR 10355</strain>
    </source>
</reference>
<dbReference type="EMBL" id="VITY01000014">
    <property type="protein sequence ID" value="TWB90642.1"/>
    <property type="molecule type" value="Genomic_DNA"/>
</dbReference>
<name>A0A560L5T1_9BRAD</name>